<proteinExistence type="predicted"/>
<dbReference type="GeneID" id="43662375"/>
<evidence type="ECO:0000313" key="2">
    <source>
        <dbReference type="EMBL" id="KAE8357277.1"/>
    </source>
</evidence>
<sequence>MSVDIMQLYGPGLSFYLAHRKPSARMNAPVGSSSMSLRDVAVSTVMRSKRSIGILDQSNTNKLTSNICHKYSATLKALHASNELLETRARKLSNNIAELELDVTRVQRHIKAFQGEILMTWQADILTRLVEVVYERSGWKMPGGITVSSHEGMGEAKVTLMYRTAARKIKKETLRRRFGLSVQYYLALQRYDEIVCFRSTNPFRSECTFAHWLMSQKENHGRIGLFNFWARLFPLCYGRTVKETYEQF</sequence>
<dbReference type="Proteomes" id="UP000326268">
    <property type="component" value="Unassembled WGS sequence"/>
</dbReference>
<dbReference type="RefSeq" id="XP_031920358.1">
    <property type="nucleotide sequence ID" value="XM_032077929.1"/>
</dbReference>
<organism evidence="2 3">
    <name type="scientific">Aspergillus caelatus</name>
    <dbReference type="NCBI Taxonomy" id="61420"/>
    <lineage>
        <taxon>Eukaryota</taxon>
        <taxon>Fungi</taxon>
        <taxon>Dikarya</taxon>
        <taxon>Ascomycota</taxon>
        <taxon>Pezizomycotina</taxon>
        <taxon>Eurotiomycetes</taxon>
        <taxon>Eurotiomycetidae</taxon>
        <taxon>Eurotiales</taxon>
        <taxon>Aspergillaceae</taxon>
        <taxon>Aspergillus</taxon>
        <taxon>Aspergillus subgen. Circumdati</taxon>
    </lineage>
</organism>
<protein>
    <submittedName>
        <fullName evidence="2">Uncharacterized protein</fullName>
    </submittedName>
</protein>
<dbReference type="OrthoDB" id="4526473at2759"/>
<feature type="coiled-coil region" evidence="1">
    <location>
        <begin position="75"/>
        <end position="116"/>
    </location>
</feature>
<dbReference type="EMBL" id="ML738062">
    <property type="protein sequence ID" value="KAE8357277.1"/>
    <property type="molecule type" value="Genomic_DNA"/>
</dbReference>
<evidence type="ECO:0000256" key="1">
    <source>
        <dbReference type="SAM" id="Coils"/>
    </source>
</evidence>
<keyword evidence="3" id="KW-1185">Reference proteome</keyword>
<name>A0A5N6ZHZ4_9EURO</name>
<accession>A0A5N6ZHZ4</accession>
<evidence type="ECO:0000313" key="3">
    <source>
        <dbReference type="Proteomes" id="UP000326268"/>
    </source>
</evidence>
<reference evidence="2 3" key="1">
    <citation type="submission" date="2019-04" db="EMBL/GenBank/DDBJ databases">
        <title>Friends and foes A comparative genomics studyof 23 Aspergillus species from section Flavi.</title>
        <authorList>
            <consortium name="DOE Joint Genome Institute"/>
            <person name="Kjaerbolling I."/>
            <person name="Vesth T."/>
            <person name="Frisvad J.C."/>
            <person name="Nybo J.L."/>
            <person name="Theobald S."/>
            <person name="Kildgaard S."/>
            <person name="Isbrandt T."/>
            <person name="Kuo A."/>
            <person name="Sato A."/>
            <person name="Lyhne E.K."/>
            <person name="Kogle M.E."/>
            <person name="Wiebenga A."/>
            <person name="Kun R.S."/>
            <person name="Lubbers R.J."/>
            <person name="Makela M.R."/>
            <person name="Barry K."/>
            <person name="Chovatia M."/>
            <person name="Clum A."/>
            <person name="Daum C."/>
            <person name="Haridas S."/>
            <person name="He G."/>
            <person name="LaButti K."/>
            <person name="Lipzen A."/>
            <person name="Mondo S."/>
            <person name="Riley R."/>
            <person name="Salamov A."/>
            <person name="Simmons B.A."/>
            <person name="Magnuson J.K."/>
            <person name="Henrissat B."/>
            <person name="Mortensen U.H."/>
            <person name="Larsen T.O."/>
            <person name="Devries R.P."/>
            <person name="Grigoriev I.V."/>
            <person name="Machida M."/>
            <person name="Baker S.E."/>
            <person name="Andersen M.R."/>
        </authorList>
    </citation>
    <scope>NUCLEOTIDE SEQUENCE [LARGE SCALE GENOMIC DNA]</scope>
    <source>
        <strain evidence="2 3">CBS 763.97</strain>
    </source>
</reference>
<dbReference type="AlphaFoldDB" id="A0A5N6ZHZ4"/>
<gene>
    <name evidence="2" type="ORF">BDV27DRAFT_91133</name>
</gene>
<keyword evidence="1" id="KW-0175">Coiled coil</keyword>